<dbReference type="EMBL" id="JABCKV010000016">
    <property type="protein sequence ID" value="KAG5646817.1"/>
    <property type="molecule type" value="Genomic_DNA"/>
</dbReference>
<feature type="region of interest" description="Disordered" evidence="1">
    <location>
        <begin position="119"/>
        <end position="337"/>
    </location>
</feature>
<reference evidence="2" key="1">
    <citation type="submission" date="2020-07" db="EMBL/GenBank/DDBJ databases">
        <authorList>
            <person name="Nieuwenhuis M."/>
            <person name="Van De Peppel L.J.J."/>
        </authorList>
    </citation>
    <scope>NUCLEOTIDE SEQUENCE</scope>
    <source>
        <strain evidence="2">AP01</strain>
        <tissue evidence="2">Mycelium</tissue>
    </source>
</reference>
<feature type="compositionally biased region" description="Basic and acidic residues" evidence="1">
    <location>
        <begin position="397"/>
        <end position="407"/>
    </location>
</feature>
<dbReference type="Proteomes" id="UP000775547">
    <property type="component" value="Unassembled WGS sequence"/>
</dbReference>
<feature type="compositionally biased region" description="Low complexity" evidence="1">
    <location>
        <begin position="170"/>
        <end position="188"/>
    </location>
</feature>
<comment type="caution">
    <text evidence="2">The sequence shown here is derived from an EMBL/GenBank/DDBJ whole genome shotgun (WGS) entry which is preliminary data.</text>
</comment>
<sequence length="437" mass="46030">MLSTHPYRNWPLHVKLFTEEAVIAWKEACQDAQAHLPLGFTYTIELEGVDGKSGKVGSGRSGPISVKDAPRGGTCTFCNTYTLWGDVIRGCYRRKVGGITPEEDDMTDHSMGMNQDQVEGELCDSDSVPGPPRSPLKKPVKQKTKSQNLVAQPRSKSTLKKGARKTDVASSSEGESFDFDVSSSDEPSTATPRKRGRPPKSSSPTATATRQKASTSPTKKGKLPQLAVASPKKRGRPRKRSESFTSVALPPAKSPGDSEPFDSDSSAGDTPRKPGRPQKASPSAIPQPSALDEPASPRNRDKGASGAAAGSSNPPLSSVTAKRARGKPKLGKKAYSTTADIASDSSGEFFDFGGVGDASSEDDAPFVLAPLKYGKDPVQSRPVIAKAHPSTAPRSGEYPEGRDDARADTGAGLARAMSSMSVSSNAPSLSLCVEVSD</sequence>
<dbReference type="PRINTS" id="PR00929">
    <property type="entry name" value="ATHOOK"/>
</dbReference>
<proteinExistence type="predicted"/>
<gene>
    <name evidence="2" type="ORF">DXG03_002194</name>
</gene>
<organism evidence="2 3">
    <name type="scientific">Asterophora parasitica</name>
    <dbReference type="NCBI Taxonomy" id="117018"/>
    <lineage>
        <taxon>Eukaryota</taxon>
        <taxon>Fungi</taxon>
        <taxon>Dikarya</taxon>
        <taxon>Basidiomycota</taxon>
        <taxon>Agaricomycotina</taxon>
        <taxon>Agaricomycetes</taxon>
        <taxon>Agaricomycetidae</taxon>
        <taxon>Agaricales</taxon>
        <taxon>Tricholomatineae</taxon>
        <taxon>Lyophyllaceae</taxon>
        <taxon>Asterophora</taxon>
    </lineage>
</organism>
<keyword evidence="3" id="KW-1185">Reference proteome</keyword>
<feature type="compositionally biased region" description="Basic residues" evidence="1">
    <location>
        <begin position="322"/>
        <end position="332"/>
    </location>
</feature>
<dbReference type="GO" id="GO:0003677">
    <property type="term" value="F:DNA binding"/>
    <property type="evidence" value="ECO:0007669"/>
    <property type="project" value="InterPro"/>
</dbReference>
<protein>
    <submittedName>
        <fullName evidence="2">Uncharacterized protein</fullName>
    </submittedName>
</protein>
<feature type="compositionally biased region" description="Basic residues" evidence="1">
    <location>
        <begin position="135"/>
        <end position="144"/>
    </location>
</feature>
<accession>A0A9P7GA21</accession>
<evidence type="ECO:0000313" key="2">
    <source>
        <dbReference type="EMBL" id="KAG5646817.1"/>
    </source>
</evidence>
<reference evidence="2" key="2">
    <citation type="submission" date="2021-10" db="EMBL/GenBank/DDBJ databases">
        <title>Phylogenomics reveals ancestral predisposition of the termite-cultivated fungus Termitomyces towards a domesticated lifestyle.</title>
        <authorList>
            <person name="Auxier B."/>
            <person name="Grum-Grzhimaylo A."/>
            <person name="Cardenas M.E."/>
            <person name="Lodge J.D."/>
            <person name="Laessoe T."/>
            <person name="Pedersen O."/>
            <person name="Smith M.E."/>
            <person name="Kuyper T.W."/>
            <person name="Franco-Molano E.A."/>
            <person name="Baroni T.J."/>
            <person name="Aanen D.K."/>
        </authorList>
    </citation>
    <scope>NUCLEOTIDE SEQUENCE</scope>
    <source>
        <strain evidence="2">AP01</strain>
        <tissue evidence="2">Mycelium</tissue>
    </source>
</reference>
<dbReference type="SMART" id="SM00384">
    <property type="entry name" value="AT_hook"/>
    <property type="match status" value="3"/>
</dbReference>
<dbReference type="OrthoDB" id="24645at2759"/>
<dbReference type="AlphaFoldDB" id="A0A9P7GA21"/>
<evidence type="ECO:0000256" key="1">
    <source>
        <dbReference type="SAM" id="MobiDB-lite"/>
    </source>
</evidence>
<name>A0A9P7GA21_9AGAR</name>
<evidence type="ECO:0000313" key="3">
    <source>
        <dbReference type="Proteomes" id="UP000775547"/>
    </source>
</evidence>
<feature type="compositionally biased region" description="Polar residues" evidence="1">
    <location>
        <begin position="200"/>
        <end position="218"/>
    </location>
</feature>
<dbReference type="InterPro" id="IPR017956">
    <property type="entry name" value="AT_hook_DNA-bd_motif"/>
</dbReference>
<feature type="compositionally biased region" description="Polar residues" evidence="1">
    <location>
        <begin position="145"/>
        <end position="156"/>
    </location>
</feature>
<feature type="region of interest" description="Disordered" evidence="1">
    <location>
        <begin position="379"/>
        <end position="407"/>
    </location>
</feature>